<dbReference type="Pfam" id="PF07799">
    <property type="entry name" value="DUF1643"/>
    <property type="match status" value="1"/>
</dbReference>
<gene>
    <name evidence="1" type="ORF">FVF58_26035</name>
</gene>
<evidence type="ECO:0000313" key="1">
    <source>
        <dbReference type="EMBL" id="KAA1006516.1"/>
    </source>
</evidence>
<name>A0A5B0GUC1_9BURK</name>
<dbReference type="RefSeq" id="WP_149672706.1">
    <property type="nucleotide sequence ID" value="NZ_VTUZ01000019.1"/>
</dbReference>
<sequence>MQYLTDTDLACERGADISDCGAYRYRLWREWDRSLPTLAFLMLNPSTADHLKDDPTIMRCMSRAVAGMYGRLEVANLFPLRATDPDELLTHADPLGPERTADGAVMDAIERAHIVICAWGAHPAAAGRAADLMRIFGIAGWRSRLFHIGLNKDGSPKHPLYVAASTRPKPFDFAA</sequence>
<evidence type="ECO:0000313" key="2">
    <source>
        <dbReference type="Proteomes" id="UP000325273"/>
    </source>
</evidence>
<dbReference type="EMBL" id="VTUZ01000019">
    <property type="protein sequence ID" value="KAA1006516.1"/>
    <property type="molecule type" value="Genomic_DNA"/>
</dbReference>
<dbReference type="InterPro" id="IPR012441">
    <property type="entry name" value="DUF1643"/>
</dbReference>
<dbReference type="AlphaFoldDB" id="A0A5B0GUC1"/>
<organism evidence="1 2">
    <name type="scientific">Paraburkholderia panacisoli</name>
    <dbReference type="NCBI Taxonomy" id="2603818"/>
    <lineage>
        <taxon>Bacteria</taxon>
        <taxon>Pseudomonadati</taxon>
        <taxon>Pseudomonadota</taxon>
        <taxon>Betaproteobacteria</taxon>
        <taxon>Burkholderiales</taxon>
        <taxon>Burkholderiaceae</taxon>
        <taxon>Paraburkholderia</taxon>
    </lineage>
</organism>
<keyword evidence="2" id="KW-1185">Reference proteome</keyword>
<protein>
    <submittedName>
        <fullName evidence="1">DUF1643 domain-containing protein</fullName>
    </submittedName>
</protein>
<reference evidence="1 2" key="1">
    <citation type="submission" date="2019-08" db="EMBL/GenBank/DDBJ databases">
        <title>Paraburkholderia sp. DCY113.</title>
        <authorList>
            <person name="Kang J."/>
        </authorList>
    </citation>
    <scope>NUCLEOTIDE SEQUENCE [LARGE SCALE GENOMIC DNA]</scope>
    <source>
        <strain evidence="1 2">DCY113</strain>
    </source>
</reference>
<dbReference type="Proteomes" id="UP000325273">
    <property type="component" value="Unassembled WGS sequence"/>
</dbReference>
<comment type="caution">
    <text evidence="1">The sequence shown here is derived from an EMBL/GenBank/DDBJ whole genome shotgun (WGS) entry which is preliminary data.</text>
</comment>
<accession>A0A5B0GUC1</accession>
<proteinExistence type="predicted"/>